<evidence type="ECO:0000313" key="4">
    <source>
        <dbReference type="Proteomes" id="UP000626109"/>
    </source>
</evidence>
<dbReference type="InterPro" id="IPR025197">
    <property type="entry name" value="DUF4116"/>
</dbReference>
<evidence type="ECO:0000259" key="2">
    <source>
        <dbReference type="PROSITE" id="PS50053"/>
    </source>
</evidence>
<dbReference type="Proteomes" id="UP000626109">
    <property type="component" value="Unassembled WGS sequence"/>
</dbReference>
<sequence length="459" mass="49436">MLETDPSSEEHLNSMAAGTETSASHKTGSGGTTAQLQPNSLLGSHSAGHCPGDTSFDFPAWSGLEMLARRATALEEQNAREGNTEGTQPQATLHDCLGLLERRVDTSDSPASPRSSETASAHDPDELCIDVLGGISGSLLCTISGVDSCWRGRDLKAHIEHVTGVDVSRQRLLLDSSILHDAQLLEELFLACSTTLQVSMLQIDENRCQLLKGLACREISFNDLGQEQREDRELALVAVQASQGRALEHAGQALKKDRDLVLVAVRRNGLSLRHADVQLRQEDQEVVLTAVQECGLALEHVVGDLRGCREVVLCAVRGNGSAARFARVALKQNPSLALEVVRANYEATPHLPEELFLDRGFMLAVLEANGLALQHLGEAVRRDVEAVLTAVRSSAQALCFADRGLLYSTSFAIQAVEANALALQYLPEASRVNPEVSAAAARENDAFLARLNIPHGLQQ</sequence>
<dbReference type="SUPFAM" id="SSF54236">
    <property type="entry name" value="Ubiquitin-like"/>
    <property type="match status" value="1"/>
</dbReference>
<accession>A0A813IJU2</accession>
<gene>
    <name evidence="3" type="ORF">PGLA2088_LOCUS8308</name>
</gene>
<dbReference type="InterPro" id="IPR029071">
    <property type="entry name" value="Ubiquitin-like_domsf"/>
</dbReference>
<evidence type="ECO:0000313" key="3">
    <source>
        <dbReference type="EMBL" id="CAE8650502.1"/>
    </source>
</evidence>
<organism evidence="3 4">
    <name type="scientific">Polarella glacialis</name>
    <name type="common">Dinoflagellate</name>
    <dbReference type="NCBI Taxonomy" id="89957"/>
    <lineage>
        <taxon>Eukaryota</taxon>
        <taxon>Sar</taxon>
        <taxon>Alveolata</taxon>
        <taxon>Dinophyceae</taxon>
        <taxon>Suessiales</taxon>
        <taxon>Suessiaceae</taxon>
        <taxon>Polarella</taxon>
    </lineage>
</organism>
<dbReference type="CDD" id="cd17039">
    <property type="entry name" value="Ubl_ubiquitin_like"/>
    <property type="match status" value="1"/>
</dbReference>
<reference evidence="3" key="1">
    <citation type="submission" date="2021-02" db="EMBL/GenBank/DDBJ databases">
        <authorList>
            <person name="Dougan E. K."/>
            <person name="Rhodes N."/>
            <person name="Thang M."/>
            <person name="Chan C."/>
        </authorList>
    </citation>
    <scope>NUCLEOTIDE SEQUENCE</scope>
</reference>
<protein>
    <recommendedName>
        <fullName evidence="2">Ubiquitin-like domain-containing protein</fullName>
    </recommendedName>
</protein>
<feature type="region of interest" description="Disordered" evidence="1">
    <location>
        <begin position="1"/>
        <end position="48"/>
    </location>
</feature>
<dbReference type="InterPro" id="IPR000626">
    <property type="entry name" value="Ubiquitin-like_dom"/>
</dbReference>
<proteinExistence type="predicted"/>
<dbReference type="EMBL" id="CAJNNW010008900">
    <property type="protein sequence ID" value="CAE8650502.1"/>
    <property type="molecule type" value="Genomic_DNA"/>
</dbReference>
<dbReference type="AlphaFoldDB" id="A0A813IJU2"/>
<dbReference type="Pfam" id="PF00240">
    <property type="entry name" value="ubiquitin"/>
    <property type="match status" value="1"/>
</dbReference>
<dbReference type="PROSITE" id="PS50053">
    <property type="entry name" value="UBIQUITIN_2"/>
    <property type="match status" value="1"/>
</dbReference>
<feature type="domain" description="Ubiquitin-like" evidence="2">
    <location>
        <begin position="154"/>
        <end position="205"/>
    </location>
</feature>
<name>A0A813IJU2_POLGL</name>
<comment type="caution">
    <text evidence="3">The sequence shown here is derived from an EMBL/GenBank/DDBJ whole genome shotgun (WGS) entry which is preliminary data.</text>
</comment>
<evidence type="ECO:0000256" key="1">
    <source>
        <dbReference type="SAM" id="MobiDB-lite"/>
    </source>
</evidence>
<dbReference type="Gene3D" id="3.10.20.90">
    <property type="entry name" value="Phosphatidylinositol 3-kinase Catalytic Subunit, Chain A, domain 1"/>
    <property type="match status" value="1"/>
</dbReference>
<feature type="compositionally biased region" description="Polar residues" evidence="1">
    <location>
        <begin position="19"/>
        <end position="43"/>
    </location>
</feature>
<dbReference type="Pfam" id="PF13475">
    <property type="entry name" value="DUF4116"/>
    <property type="match status" value="3"/>
</dbReference>